<dbReference type="GO" id="GO:0000166">
    <property type="term" value="F:nucleotide binding"/>
    <property type="evidence" value="ECO:0007669"/>
    <property type="project" value="UniProtKB-KW"/>
</dbReference>
<dbReference type="GO" id="GO:0005737">
    <property type="term" value="C:cytoplasm"/>
    <property type="evidence" value="ECO:0007669"/>
    <property type="project" value="TreeGrafter"/>
</dbReference>
<dbReference type="SUPFAM" id="SSF52540">
    <property type="entry name" value="P-loop containing nucleoside triphosphate hydrolases"/>
    <property type="match status" value="1"/>
</dbReference>
<proteinExistence type="inferred from homology"/>
<reference evidence="7 8" key="1">
    <citation type="submission" date="2019-01" db="EMBL/GenBank/DDBJ databases">
        <title>Draft genome sequences of the type strains of six Macrococcus species.</title>
        <authorList>
            <person name="Mazhar S."/>
            <person name="Altermann E."/>
            <person name="Hill C."/>
            <person name="Mcauliffe O."/>
        </authorList>
    </citation>
    <scope>NUCLEOTIDE SEQUENCE [LARGE SCALE GENOMIC DNA]</scope>
    <source>
        <strain evidence="7 8">CCM4811</strain>
    </source>
</reference>
<evidence type="ECO:0000256" key="1">
    <source>
        <dbReference type="ARBA" id="ARBA00022741"/>
    </source>
</evidence>
<dbReference type="SUPFAM" id="SSF90002">
    <property type="entry name" value="Hypothetical protein YjiA, C-terminal domain"/>
    <property type="match status" value="1"/>
</dbReference>
<dbReference type="Gene3D" id="3.40.50.300">
    <property type="entry name" value="P-loop containing nucleotide triphosphate hydrolases"/>
    <property type="match status" value="1"/>
</dbReference>
<keyword evidence="1" id="KW-0547">Nucleotide-binding</keyword>
<dbReference type="InterPro" id="IPR027417">
    <property type="entry name" value="P-loop_NTPase"/>
</dbReference>
<dbReference type="Pfam" id="PF02492">
    <property type="entry name" value="cobW"/>
    <property type="match status" value="1"/>
</dbReference>
<evidence type="ECO:0000313" key="7">
    <source>
        <dbReference type="EMBL" id="TDL98982.1"/>
    </source>
</evidence>
<dbReference type="Pfam" id="PF07683">
    <property type="entry name" value="CobW_C"/>
    <property type="match status" value="1"/>
</dbReference>
<name>A0A4R6BGL3_9STAP</name>
<dbReference type="Proteomes" id="UP000295310">
    <property type="component" value="Unassembled WGS sequence"/>
</dbReference>
<evidence type="ECO:0000256" key="5">
    <source>
        <dbReference type="ARBA" id="ARBA00049117"/>
    </source>
</evidence>
<comment type="caution">
    <text evidence="7">The sequence shown here is derived from an EMBL/GenBank/DDBJ whole genome shotgun (WGS) entry which is preliminary data.</text>
</comment>
<feature type="domain" description="CobW C-terminal" evidence="6">
    <location>
        <begin position="216"/>
        <end position="302"/>
    </location>
</feature>
<evidence type="ECO:0000256" key="4">
    <source>
        <dbReference type="ARBA" id="ARBA00034320"/>
    </source>
</evidence>
<keyword evidence="2" id="KW-0378">Hydrolase</keyword>
<comment type="catalytic activity">
    <reaction evidence="5">
        <text>GTP + H2O = GDP + phosphate + H(+)</text>
        <dbReference type="Rhea" id="RHEA:19669"/>
        <dbReference type="ChEBI" id="CHEBI:15377"/>
        <dbReference type="ChEBI" id="CHEBI:15378"/>
        <dbReference type="ChEBI" id="CHEBI:37565"/>
        <dbReference type="ChEBI" id="CHEBI:43474"/>
        <dbReference type="ChEBI" id="CHEBI:58189"/>
    </reaction>
    <physiologicalReaction direction="left-to-right" evidence="5">
        <dbReference type="Rhea" id="RHEA:19670"/>
    </physiologicalReaction>
</comment>
<evidence type="ECO:0000256" key="3">
    <source>
        <dbReference type="ARBA" id="ARBA00023186"/>
    </source>
</evidence>
<dbReference type="InterPro" id="IPR051316">
    <property type="entry name" value="Zinc-reg_GTPase_activator"/>
</dbReference>
<evidence type="ECO:0000256" key="2">
    <source>
        <dbReference type="ARBA" id="ARBA00022801"/>
    </source>
</evidence>
<dbReference type="SMART" id="SM00833">
    <property type="entry name" value="CobW_C"/>
    <property type="match status" value="1"/>
</dbReference>
<dbReference type="PANTHER" id="PTHR13748">
    <property type="entry name" value="COBW-RELATED"/>
    <property type="match status" value="1"/>
</dbReference>
<evidence type="ECO:0000259" key="6">
    <source>
        <dbReference type="SMART" id="SM00833"/>
    </source>
</evidence>
<organism evidence="7 8">
    <name type="scientific">Macrococcus brunensis</name>
    <dbReference type="NCBI Taxonomy" id="198483"/>
    <lineage>
        <taxon>Bacteria</taxon>
        <taxon>Bacillati</taxon>
        <taxon>Bacillota</taxon>
        <taxon>Bacilli</taxon>
        <taxon>Bacillales</taxon>
        <taxon>Staphylococcaceae</taxon>
        <taxon>Macrococcus</taxon>
    </lineage>
</organism>
<dbReference type="CDD" id="cd03112">
    <property type="entry name" value="CobW-like"/>
    <property type="match status" value="1"/>
</dbReference>
<keyword evidence="8" id="KW-1185">Reference proteome</keyword>
<dbReference type="PANTHER" id="PTHR13748:SF62">
    <property type="entry name" value="COBW DOMAIN-CONTAINING PROTEIN"/>
    <property type="match status" value="1"/>
</dbReference>
<dbReference type="GO" id="GO:0016787">
    <property type="term" value="F:hydrolase activity"/>
    <property type="evidence" value="ECO:0007669"/>
    <property type="project" value="UniProtKB-KW"/>
</dbReference>
<dbReference type="InterPro" id="IPR003495">
    <property type="entry name" value="CobW/HypB/UreG_nucleotide-bd"/>
</dbReference>
<dbReference type="InterPro" id="IPR036627">
    <property type="entry name" value="CobW-likC_sf"/>
</dbReference>
<evidence type="ECO:0000313" key="8">
    <source>
        <dbReference type="Proteomes" id="UP000295310"/>
    </source>
</evidence>
<sequence>MLEEFMNKIKLYIISGFLGSGKTTLLKQMLTQWQGQKVAILMNELGQFNVDSTILGDDTPMNELLNGCICCDLKSDVEVQLHDIRHRHQPDIIIIEATGVAHPVEIYDACLAPSLTSYIQIQSILTLVDGPRFLARAKYSVTTVQLMEEQVRYAHSVMINKKDLMTEDEIDLVRQQIQQLNSTGDIYVTSYSAVPDSVFELEGKKRESHQHLHHGIQSMVYTFSAPVDSRQFVNWLRELPDSLLRIKGYIKFRENPGQVVLFQYSYGIPQYEAEDMNLPLKLVVIGEQLDKNKILDQLDQLQFS</sequence>
<dbReference type="OrthoDB" id="9808822at2"/>
<dbReference type="EMBL" id="SCWA01000001">
    <property type="protein sequence ID" value="TDL98982.1"/>
    <property type="molecule type" value="Genomic_DNA"/>
</dbReference>
<gene>
    <name evidence="7" type="ORF">ERX27_00640</name>
</gene>
<protein>
    <submittedName>
        <fullName evidence="7">GTP-binding protein</fullName>
    </submittedName>
</protein>
<dbReference type="Gene3D" id="3.30.1220.10">
    <property type="entry name" value="CobW-like, C-terminal domain"/>
    <property type="match status" value="1"/>
</dbReference>
<dbReference type="InterPro" id="IPR011629">
    <property type="entry name" value="CobW-like_C"/>
</dbReference>
<accession>A0A4R6BGL3</accession>
<dbReference type="AlphaFoldDB" id="A0A4R6BGL3"/>
<comment type="similarity">
    <text evidence="4">Belongs to the SIMIBI class G3E GTPase family. ZNG1 subfamily.</text>
</comment>
<keyword evidence="3" id="KW-0143">Chaperone</keyword>